<evidence type="ECO:0000256" key="2">
    <source>
        <dbReference type="SAM" id="SignalP"/>
    </source>
</evidence>
<evidence type="ECO:0000313" key="7">
    <source>
        <dbReference type="Proteomes" id="UP001302349"/>
    </source>
</evidence>
<organism evidence="6 7">
    <name type="scientific">Imperialibacter roseus</name>
    <dbReference type="NCBI Taxonomy" id="1324217"/>
    <lineage>
        <taxon>Bacteria</taxon>
        <taxon>Pseudomonadati</taxon>
        <taxon>Bacteroidota</taxon>
        <taxon>Cytophagia</taxon>
        <taxon>Cytophagales</taxon>
        <taxon>Flammeovirgaceae</taxon>
        <taxon>Imperialibacter</taxon>
    </lineage>
</organism>
<feature type="domain" description="DUF5117" evidence="4">
    <location>
        <begin position="108"/>
        <end position="311"/>
    </location>
</feature>
<sequence length="849" mass="96274">MKRLLPLMLAAALAIGFGTANAQKSKKKNKGKDTEKVAPAKKDDDKDKGPKPYAKFIDSTFTTSKGLMTVHQKKDKYYFEIPEALFGKELMAITRYTKTAAGGDVFGGEEVNEQVVRWEKGPDDNILLRSITYVMMSPDSLSPMFRAVDNSNAAPIIGAFKIEALKKDSVYVIDVTSTFDGDNQAFSVDPRTKQEYNISSLKKEASFIERISTYPTNTEIRTIKTFGVNPPKRESGPSTGPRTTYFPASVGVGVVTLELNTSFVLLPSNPMRKRPFDYRVGYFYNQYSLFEEESQKADEDIFAVRWRLEPKNADDAARQKNGELIEPKKPIVYYIDPATPEKWRPFLKQGVDDWNIAFEAAGWKNAIRGEYWPEDDSTMSLEDARYSVIRYFAADIQNAYGPNVHDPRTGEIIESHIGWYHNVMRLLRNWYMIQAAAVDPDARSKEFSDELMGQLVRFVSSHEVGHTLGLRHNMGASSATPVEKLRDKDWVVQNGHTSSIMDYARFNYVAQPGDGVTDLFPRIGDYDVWAIKWGYSYFGDDITEEQAKATLNTWTKEAYKNRRLWFGTEISPYDPRYQTEDLGDNAMKASDYGIENLKRLMPSLIEWSAEDGEAYKELEEIYRNVLSQYRRYMGHVIKNVGGIYDSPKTYDMEGPVYEVVPKALQKDAINFLSKQLFTTPTWLMDQSVLNKIKPESGVESLSALQEYGVTRLLEGDRLVRLIETSAQSPNNYSVNDLFTDLSASILSEVRSRSNITVNRRNLQKIYVDELIKLLEPGDVTVRSIPNGAGYAFDTRKVDLDQTDVPSLARGHLERIKGWLSSAATGSADQVSKYHMADLRKRIEQALDPR</sequence>
<dbReference type="PANTHER" id="PTHR38478">
    <property type="entry name" value="PEPTIDASE M1A AND M12B"/>
    <property type="match status" value="1"/>
</dbReference>
<dbReference type="Pfam" id="PF17162">
    <property type="entry name" value="DUF5118"/>
    <property type="match status" value="1"/>
</dbReference>
<evidence type="ECO:0000259" key="4">
    <source>
        <dbReference type="Pfam" id="PF17148"/>
    </source>
</evidence>
<keyword evidence="7" id="KW-1185">Reference proteome</keyword>
<feature type="domain" description="DUF5118" evidence="5">
    <location>
        <begin position="50"/>
        <end position="99"/>
    </location>
</feature>
<dbReference type="Proteomes" id="UP001302349">
    <property type="component" value="Chromosome"/>
</dbReference>
<feature type="signal peptide" evidence="2">
    <location>
        <begin position="1"/>
        <end position="22"/>
    </location>
</feature>
<feature type="region of interest" description="Disordered" evidence="1">
    <location>
        <begin position="21"/>
        <end position="51"/>
    </location>
</feature>
<gene>
    <name evidence="6" type="ORF">RT717_14580</name>
</gene>
<dbReference type="GO" id="GO:0008237">
    <property type="term" value="F:metallopeptidase activity"/>
    <property type="evidence" value="ECO:0007669"/>
    <property type="project" value="UniProtKB-KW"/>
</dbReference>
<dbReference type="Gene3D" id="3.40.390.10">
    <property type="entry name" value="Collagenase (Catalytic Domain)"/>
    <property type="match status" value="1"/>
</dbReference>
<keyword evidence="2" id="KW-0732">Signal</keyword>
<evidence type="ECO:0000259" key="3">
    <source>
        <dbReference type="Pfam" id="PF16313"/>
    </source>
</evidence>
<dbReference type="InterPro" id="IPR034032">
    <property type="entry name" value="Zn_MMP-like_bac"/>
</dbReference>
<accession>A0ABZ0IH18</accession>
<protein>
    <submittedName>
        <fullName evidence="6">Zinc-dependent metalloprotease</fullName>
    </submittedName>
</protein>
<dbReference type="Pfam" id="PF17148">
    <property type="entry name" value="DUF5117"/>
    <property type="match status" value="1"/>
</dbReference>
<dbReference type="CDD" id="cd04276">
    <property type="entry name" value="ZnMc_MMP_like_2"/>
    <property type="match status" value="1"/>
</dbReference>
<feature type="compositionally biased region" description="Basic and acidic residues" evidence="1">
    <location>
        <begin position="31"/>
        <end position="50"/>
    </location>
</feature>
<proteinExistence type="predicted"/>
<evidence type="ECO:0000259" key="5">
    <source>
        <dbReference type="Pfam" id="PF17162"/>
    </source>
</evidence>
<dbReference type="EMBL" id="CP136051">
    <property type="protein sequence ID" value="WOK04303.1"/>
    <property type="molecule type" value="Genomic_DNA"/>
</dbReference>
<dbReference type="RefSeq" id="WP_317487116.1">
    <property type="nucleotide sequence ID" value="NZ_CP136051.1"/>
</dbReference>
<evidence type="ECO:0000256" key="1">
    <source>
        <dbReference type="SAM" id="MobiDB-lite"/>
    </source>
</evidence>
<feature type="chain" id="PRO_5047313943" evidence="2">
    <location>
        <begin position="23"/>
        <end position="849"/>
    </location>
</feature>
<dbReference type="InterPro" id="IPR024079">
    <property type="entry name" value="MetalloPept_cat_dom_sf"/>
</dbReference>
<reference evidence="6 7" key="1">
    <citation type="journal article" date="2023" name="Microbiol. Resour. Announc.">
        <title>Complete Genome Sequence of Imperialibacter roseus strain P4T.</title>
        <authorList>
            <person name="Tizabi D.R."/>
            <person name="Bachvaroff T."/>
            <person name="Hill R.T."/>
        </authorList>
    </citation>
    <scope>NUCLEOTIDE SEQUENCE [LARGE SCALE GENOMIC DNA]</scope>
    <source>
        <strain evidence="6 7">P4T</strain>
    </source>
</reference>
<keyword evidence="6" id="KW-0378">Hydrolase</keyword>
<dbReference type="InterPro" id="IPR032534">
    <property type="entry name" value="EcxA_zinc-bd"/>
</dbReference>
<keyword evidence="6" id="KW-0645">Protease</keyword>
<dbReference type="SUPFAM" id="SSF55486">
    <property type="entry name" value="Metalloproteases ('zincins'), catalytic domain"/>
    <property type="match status" value="1"/>
</dbReference>
<dbReference type="Pfam" id="PF16313">
    <property type="entry name" value="DUF4953"/>
    <property type="match status" value="1"/>
</dbReference>
<name>A0ABZ0IH18_9BACT</name>
<dbReference type="InterPro" id="IPR033428">
    <property type="entry name" value="DUF5118"/>
</dbReference>
<dbReference type="InterPro" id="IPR033413">
    <property type="entry name" value="DUF5117"/>
</dbReference>
<feature type="domain" description="EcxA zinc-binding" evidence="3">
    <location>
        <begin position="445"/>
        <end position="750"/>
    </location>
</feature>
<keyword evidence="6" id="KW-0482">Metalloprotease</keyword>
<dbReference type="PANTHER" id="PTHR38478:SF1">
    <property type="entry name" value="ZINC DEPENDENT METALLOPROTEASE DOMAIN LIPOPROTEIN"/>
    <property type="match status" value="1"/>
</dbReference>
<evidence type="ECO:0000313" key="6">
    <source>
        <dbReference type="EMBL" id="WOK04303.1"/>
    </source>
</evidence>